<keyword evidence="4" id="KW-0862">Zinc</keyword>
<dbReference type="InterPro" id="IPR036874">
    <property type="entry name" value="Carbonic_anhydrase_sf"/>
</dbReference>
<name>A0ABX7Q3U6_9BACT</name>
<dbReference type="EMBL" id="CP071382">
    <property type="protein sequence ID" value="QSV46039.1"/>
    <property type="molecule type" value="Genomic_DNA"/>
</dbReference>
<dbReference type="Gene3D" id="3.40.1050.10">
    <property type="entry name" value="Carbonic anhydrase"/>
    <property type="match status" value="1"/>
</dbReference>
<evidence type="ECO:0000256" key="3">
    <source>
        <dbReference type="ARBA" id="ARBA00022723"/>
    </source>
</evidence>
<evidence type="ECO:0000256" key="4">
    <source>
        <dbReference type="ARBA" id="ARBA00022833"/>
    </source>
</evidence>
<dbReference type="PANTHER" id="PTHR43175:SF3">
    <property type="entry name" value="CARBON DISULFIDE HYDROLASE"/>
    <property type="match status" value="1"/>
</dbReference>
<dbReference type="RefSeq" id="WP_207163828.1">
    <property type="nucleotide sequence ID" value="NZ_CP071382.1"/>
</dbReference>
<accession>A0ABX7Q3U6</accession>
<reference evidence="5 6" key="1">
    <citation type="submission" date="2021-03" db="EMBL/GenBank/DDBJ databases">
        <title>Geobacter metallireducens gen. nov. sp. nov., a microorganism capable of coupling the complete oxidation of organic compounds to the reduction of iron and other metals.</title>
        <authorList>
            <person name="Li Y."/>
        </authorList>
    </citation>
    <scope>NUCLEOTIDE SEQUENCE [LARGE SCALE GENOMIC DNA]</scope>
    <source>
        <strain evidence="5 6">Jerry-YX</strain>
    </source>
</reference>
<keyword evidence="3" id="KW-0479">Metal-binding</keyword>
<comment type="similarity">
    <text evidence="2">Belongs to the beta-class carbonic anhydrase family.</text>
</comment>
<keyword evidence="6" id="KW-1185">Reference proteome</keyword>
<sequence length="184" mass="19981">MTLLDTILEANRKFVRPGALSPLPKNPKKQFAIFTCMDTRLVDFLEPAMGIKRGDAKVIKNAGNTIVDPMSGGVIRSLVAAIFMLGVEEIFVIGHQDCGMASVDAEVLKERMVARGVDPAVIEAQVPDLAQWMGAFTCPEENVDRVVSVLRQNPLIPKDVPIHGLIFCPTDGHLDLVANGYTAK</sequence>
<dbReference type="Pfam" id="PF00484">
    <property type="entry name" value="Pro_CA"/>
    <property type="match status" value="1"/>
</dbReference>
<evidence type="ECO:0000256" key="2">
    <source>
        <dbReference type="ARBA" id="ARBA00006217"/>
    </source>
</evidence>
<dbReference type="SMART" id="SM00947">
    <property type="entry name" value="Pro_CA"/>
    <property type="match status" value="1"/>
</dbReference>
<comment type="cofactor">
    <cofactor evidence="1">
        <name>Zn(2+)</name>
        <dbReference type="ChEBI" id="CHEBI:29105"/>
    </cofactor>
</comment>
<dbReference type="CDD" id="cd03379">
    <property type="entry name" value="beta_CA_cladeD"/>
    <property type="match status" value="1"/>
</dbReference>
<gene>
    <name evidence="5" type="ORF">JZM60_01730</name>
</gene>
<proteinExistence type="inferred from homology"/>
<dbReference type="PANTHER" id="PTHR43175">
    <property type="entry name" value="CARBONIC ANHYDRASE"/>
    <property type="match status" value="1"/>
</dbReference>
<dbReference type="Proteomes" id="UP000663651">
    <property type="component" value="Chromosome"/>
</dbReference>
<protein>
    <submittedName>
        <fullName evidence="5">Carbonic anhydrase</fullName>
    </submittedName>
</protein>
<evidence type="ECO:0000256" key="1">
    <source>
        <dbReference type="ARBA" id="ARBA00001947"/>
    </source>
</evidence>
<evidence type="ECO:0000313" key="6">
    <source>
        <dbReference type="Proteomes" id="UP000663651"/>
    </source>
</evidence>
<dbReference type="SUPFAM" id="SSF53056">
    <property type="entry name" value="beta-carbonic anhydrase, cab"/>
    <property type="match status" value="1"/>
</dbReference>
<organism evidence="5 6">
    <name type="scientific">Geobacter benzoatilyticus</name>
    <dbReference type="NCBI Taxonomy" id="2815309"/>
    <lineage>
        <taxon>Bacteria</taxon>
        <taxon>Pseudomonadati</taxon>
        <taxon>Thermodesulfobacteriota</taxon>
        <taxon>Desulfuromonadia</taxon>
        <taxon>Geobacterales</taxon>
        <taxon>Geobacteraceae</taxon>
        <taxon>Geobacter</taxon>
    </lineage>
</organism>
<evidence type="ECO:0000313" key="5">
    <source>
        <dbReference type="EMBL" id="QSV46039.1"/>
    </source>
</evidence>
<dbReference type="InterPro" id="IPR001765">
    <property type="entry name" value="Carbonic_anhydrase"/>
</dbReference>